<accession>A0ABN2JGF4</accession>
<dbReference type="RefSeq" id="WP_344197140.1">
    <property type="nucleotide sequence ID" value="NZ_BAAAME010000002.1"/>
</dbReference>
<keyword evidence="3" id="KW-1185">Reference proteome</keyword>
<proteinExistence type="predicted"/>
<feature type="transmembrane region" description="Helical" evidence="1">
    <location>
        <begin position="71"/>
        <end position="93"/>
    </location>
</feature>
<protein>
    <submittedName>
        <fullName evidence="2">Uncharacterized protein</fullName>
    </submittedName>
</protein>
<name>A0ABN2JGF4_9ACTN</name>
<comment type="caution">
    <text evidence="2">The sequence shown here is derived from an EMBL/GenBank/DDBJ whole genome shotgun (WGS) entry which is preliminary data.</text>
</comment>
<feature type="transmembrane region" description="Helical" evidence="1">
    <location>
        <begin position="153"/>
        <end position="175"/>
    </location>
</feature>
<dbReference type="Proteomes" id="UP001501057">
    <property type="component" value="Unassembled WGS sequence"/>
</dbReference>
<feature type="transmembrane region" description="Helical" evidence="1">
    <location>
        <begin position="100"/>
        <end position="119"/>
    </location>
</feature>
<keyword evidence="1" id="KW-0812">Transmembrane</keyword>
<feature type="transmembrane region" description="Helical" evidence="1">
    <location>
        <begin position="125"/>
        <end position="141"/>
    </location>
</feature>
<organism evidence="2 3">
    <name type="scientific">Aeromicrobium alkaliterrae</name>
    <dbReference type="NCBI Taxonomy" id="302168"/>
    <lineage>
        <taxon>Bacteria</taxon>
        <taxon>Bacillati</taxon>
        <taxon>Actinomycetota</taxon>
        <taxon>Actinomycetes</taxon>
        <taxon>Propionibacteriales</taxon>
        <taxon>Nocardioidaceae</taxon>
        <taxon>Aeromicrobium</taxon>
    </lineage>
</organism>
<evidence type="ECO:0000313" key="2">
    <source>
        <dbReference type="EMBL" id="GAA1726296.1"/>
    </source>
</evidence>
<evidence type="ECO:0000313" key="3">
    <source>
        <dbReference type="Proteomes" id="UP001501057"/>
    </source>
</evidence>
<gene>
    <name evidence="2" type="ORF">GCM10009710_03720</name>
</gene>
<sequence>MLTEFVRDHAFTIAWFGLMTMVWFGWGQEDPPEPWRWRLGVGSGLGIALAGVFGYAVAIRWDDGSALDDRYAWFGVVVGLEVLAAGIGCLVLWRRGAERWMAWWVAVVVAVHFVPLAFFLEDASIAVLALVQGVALTALLPRLRTVDGPTSRLVGPVMGATLLTFALLSAVVFLAGTGSPF</sequence>
<reference evidence="2 3" key="1">
    <citation type="journal article" date="2019" name="Int. J. Syst. Evol. Microbiol.">
        <title>The Global Catalogue of Microorganisms (GCM) 10K type strain sequencing project: providing services to taxonomists for standard genome sequencing and annotation.</title>
        <authorList>
            <consortium name="The Broad Institute Genomics Platform"/>
            <consortium name="The Broad Institute Genome Sequencing Center for Infectious Disease"/>
            <person name="Wu L."/>
            <person name="Ma J."/>
        </authorList>
    </citation>
    <scope>NUCLEOTIDE SEQUENCE [LARGE SCALE GENOMIC DNA]</scope>
    <source>
        <strain evidence="2 3">JCM 13518</strain>
    </source>
</reference>
<keyword evidence="1" id="KW-0472">Membrane</keyword>
<dbReference type="EMBL" id="BAAAME010000002">
    <property type="protein sequence ID" value="GAA1726296.1"/>
    <property type="molecule type" value="Genomic_DNA"/>
</dbReference>
<feature type="transmembrane region" description="Helical" evidence="1">
    <location>
        <begin position="39"/>
        <end position="59"/>
    </location>
</feature>
<feature type="transmembrane region" description="Helical" evidence="1">
    <location>
        <begin position="6"/>
        <end position="27"/>
    </location>
</feature>
<keyword evidence="1" id="KW-1133">Transmembrane helix</keyword>
<evidence type="ECO:0000256" key="1">
    <source>
        <dbReference type="SAM" id="Phobius"/>
    </source>
</evidence>